<evidence type="ECO:0000313" key="8">
    <source>
        <dbReference type="Proteomes" id="UP001168098"/>
    </source>
</evidence>
<dbReference type="EMBL" id="JARBHA010000001">
    <property type="protein sequence ID" value="KAJ9709557.1"/>
    <property type="molecule type" value="Genomic_DNA"/>
</dbReference>
<comment type="subcellular location">
    <subcellularLocation>
        <location evidence="1">Nucleus</location>
    </subcellularLocation>
</comment>
<dbReference type="GO" id="GO:0003677">
    <property type="term" value="F:DNA binding"/>
    <property type="evidence" value="ECO:0007669"/>
    <property type="project" value="UniProtKB-KW"/>
</dbReference>
<dbReference type="InterPro" id="IPR036879">
    <property type="entry name" value="TF_MADSbox_sf"/>
</dbReference>
<accession>A0AA39AM19</accession>
<proteinExistence type="predicted"/>
<dbReference type="Pfam" id="PF00319">
    <property type="entry name" value="SRF-TF"/>
    <property type="match status" value="1"/>
</dbReference>
<reference evidence="7 8" key="1">
    <citation type="journal article" date="2023" name="BMC Biotechnol.">
        <title>Vitis rotundifolia cv Carlos genome sequencing.</title>
        <authorList>
            <person name="Huff M."/>
            <person name="Hulse-Kemp A."/>
            <person name="Scheffler B."/>
            <person name="Youngblood R."/>
            <person name="Simpson S."/>
            <person name="Babiker E."/>
            <person name="Staton M."/>
        </authorList>
    </citation>
    <scope>NUCLEOTIDE SEQUENCE [LARGE SCALE GENOMIC DNA]</scope>
    <source>
        <tissue evidence="7">Leaf</tissue>
    </source>
</reference>
<keyword evidence="2" id="KW-0805">Transcription regulation</keyword>
<name>A0AA39AM19_VITRO</name>
<dbReference type="GO" id="GO:0005634">
    <property type="term" value="C:nucleus"/>
    <property type="evidence" value="ECO:0007669"/>
    <property type="project" value="UniProtKB-SubCell"/>
</dbReference>
<protein>
    <recommendedName>
        <fullName evidence="6">MADS-box domain-containing protein</fullName>
    </recommendedName>
</protein>
<comment type="caution">
    <text evidence="7">The sequence shown here is derived from an EMBL/GenBank/DDBJ whole genome shotgun (WGS) entry which is preliminary data.</text>
</comment>
<dbReference type="SUPFAM" id="SSF55455">
    <property type="entry name" value="SRF-like"/>
    <property type="match status" value="1"/>
</dbReference>
<evidence type="ECO:0000256" key="3">
    <source>
        <dbReference type="ARBA" id="ARBA00023125"/>
    </source>
</evidence>
<evidence type="ECO:0000313" key="7">
    <source>
        <dbReference type="EMBL" id="KAJ9709557.1"/>
    </source>
</evidence>
<keyword evidence="5" id="KW-0539">Nucleus</keyword>
<keyword evidence="3" id="KW-0238">DNA-binding</keyword>
<dbReference type="Proteomes" id="UP001168098">
    <property type="component" value="Unassembled WGS sequence"/>
</dbReference>
<evidence type="ECO:0000256" key="4">
    <source>
        <dbReference type="ARBA" id="ARBA00023163"/>
    </source>
</evidence>
<evidence type="ECO:0000256" key="1">
    <source>
        <dbReference type="ARBA" id="ARBA00004123"/>
    </source>
</evidence>
<evidence type="ECO:0000256" key="2">
    <source>
        <dbReference type="ARBA" id="ARBA00023015"/>
    </source>
</evidence>
<feature type="domain" description="MADS-box" evidence="6">
    <location>
        <begin position="1"/>
        <end position="36"/>
    </location>
</feature>
<organism evidence="7 8">
    <name type="scientific">Vitis rotundifolia</name>
    <name type="common">Muscadine grape</name>
    <dbReference type="NCBI Taxonomy" id="103349"/>
    <lineage>
        <taxon>Eukaryota</taxon>
        <taxon>Viridiplantae</taxon>
        <taxon>Streptophyta</taxon>
        <taxon>Embryophyta</taxon>
        <taxon>Tracheophyta</taxon>
        <taxon>Spermatophyta</taxon>
        <taxon>Magnoliopsida</taxon>
        <taxon>eudicotyledons</taxon>
        <taxon>Gunneridae</taxon>
        <taxon>Pentapetalae</taxon>
        <taxon>rosids</taxon>
        <taxon>Vitales</taxon>
        <taxon>Vitaceae</taxon>
        <taxon>Viteae</taxon>
        <taxon>Vitis</taxon>
    </lineage>
</organism>
<dbReference type="PROSITE" id="PS50066">
    <property type="entry name" value="MADS_BOX_2"/>
    <property type="match status" value="1"/>
</dbReference>
<dbReference type="GO" id="GO:0046983">
    <property type="term" value="F:protein dimerization activity"/>
    <property type="evidence" value="ECO:0007669"/>
    <property type="project" value="InterPro"/>
</dbReference>
<sequence length="121" mass="13569">MYVSLIVLQHTPFLQVTFSKRWAGLFKKASKSCTLCKIYSFGHPCIESIIEADKIRGEPLVKAFEIQCWRLLKVSLEMLRKKVESQADNLMIEASEPPAFSASYSVGAIPIHESQTAGFDS</sequence>
<evidence type="ECO:0000256" key="5">
    <source>
        <dbReference type="ARBA" id="ARBA00023242"/>
    </source>
</evidence>
<gene>
    <name evidence="7" type="ORF">PVL29_001169</name>
</gene>
<dbReference type="Gene3D" id="3.40.1810.10">
    <property type="entry name" value="Transcription factor, MADS-box"/>
    <property type="match status" value="1"/>
</dbReference>
<keyword evidence="8" id="KW-1185">Reference proteome</keyword>
<dbReference type="InterPro" id="IPR002100">
    <property type="entry name" value="TF_MADSbox"/>
</dbReference>
<keyword evidence="4" id="KW-0804">Transcription</keyword>
<evidence type="ECO:0000259" key="6">
    <source>
        <dbReference type="PROSITE" id="PS50066"/>
    </source>
</evidence>
<dbReference type="AlphaFoldDB" id="A0AA39AM19"/>